<keyword evidence="3" id="KW-0998">Cell outer membrane</keyword>
<dbReference type="SUPFAM" id="SSF56935">
    <property type="entry name" value="Porins"/>
    <property type="match status" value="1"/>
</dbReference>
<sequence length="536" mass="59976">MAVQGFAQGTGRLEEEAEIVIRKDRKIVLPPAIRNFEKIPQLPVSGTTTKQSYLFKKFNYSLNPLEPFFQTANYRSSKPATDFTSNYVKAGYGNFGTPYFEGYLGSPKSEDYVFNLYVRHLSSRRGPVFDENSGNGKTEASVGGKFFNGLNTISGSLNYTQQKVHFFGYNPVLDLSSDAIEQKFSRFSANVAVEKTERDQDLNYSFETDWVFFRDDLEAKENKFNFDVTADYKLSENIKVSMKALAILSKRQDEAIDVNRNFLNLQPRITYAGNGFSLAGGINFAGDNDSGNGMSVYPVVEGSFSVNTGLRVYAGYEGTVTMNTLESSIAQNPFLQAAFDLRNTEKESDIYGGVELDLSKGLRLNAGASLASLNNLQLITNAASDSSRFEILYDQGPTDRLNIFSEINYEQEGQVRSSLRFDFYNYELTSTSPNLAEAWHLPTFKTAFHNTFFPLENLSVTADVYYLGGLKALNGETGEAFDLDDILDLNLGGRYQLNQQFGVFLKLNNLFGTNYQRYLNYPSRGIQFLGGISVSF</sequence>
<protein>
    <recommendedName>
        <fullName evidence="6">TonB-dependent receptor-like beta-barrel domain-containing protein</fullName>
    </recommendedName>
</protein>
<evidence type="ECO:0008006" key="6">
    <source>
        <dbReference type="Google" id="ProtNLM"/>
    </source>
</evidence>
<evidence type="ECO:0000256" key="3">
    <source>
        <dbReference type="ARBA" id="ARBA00023237"/>
    </source>
</evidence>
<evidence type="ECO:0000313" key="5">
    <source>
        <dbReference type="Proteomes" id="UP000095552"/>
    </source>
</evidence>
<dbReference type="GO" id="GO:0009279">
    <property type="term" value="C:cell outer membrane"/>
    <property type="evidence" value="ECO:0007669"/>
    <property type="project" value="UniProtKB-SubCell"/>
</dbReference>
<comment type="caution">
    <text evidence="4">The sequence shown here is derived from an EMBL/GenBank/DDBJ whole genome shotgun (WGS) entry which is preliminary data.</text>
</comment>
<proteinExistence type="predicted"/>
<evidence type="ECO:0000313" key="4">
    <source>
        <dbReference type="EMBL" id="OEK04652.1"/>
    </source>
</evidence>
<comment type="subcellular location">
    <subcellularLocation>
        <location evidence="1">Cell outer membrane</location>
    </subcellularLocation>
</comment>
<accession>A0A1E5SZV2</accession>
<dbReference type="EMBL" id="MDGQ01000005">
    <property type="protein sequence ID" value="OEK04652.1"/>
    <property type="molecule type" value="Genomic_DNA"/>
</dbReference>
<dbReference type="Gene3D" id="2.40.170.20">
    <property type="entry name" value="TonB-dependent receptor, beta-barrel domain"/>
    <property type="match status" value="1"/>
</dbReference>
<organism evidence="4 5">
    <name type="scientific">Roseivirga misakiensis</name>
    <dbReference type="NCBI Taxonomy" id="1563681"/>
    <lineage>
        <taxon>Bacteria</taxon>
        <taxon>Pseudomonadati</taxon>
        <taxon>Bacteroidota</taxon>
        <taxon>Cytophagia</taxon>
        <taxon>Cytophagales</taxon>
        <taxon>Roseivirgaceae</taxon>
        <taxon>Roseivirga</taxon>
    </lineage>
</organism>
<keyword evidence="2" id="KW-0472">Membrane</keyword>
<evidence type="ECO:0000256" key="2">
    <source>
        <dbReference type="ARBA" id="ARBA00023136"/>
    </source>
</evidence>
<reference evidence="4 5" key="1">
    <citation type="submission" date="2016-08" db="EMBL/GenBank/DDBJ databases">
        <title>Draft genome of Fabibacter sp. strain SK-8.</title>
        <authorList>
            <person name="Wong S.-K."/>
            <person name="Hamasaki K."/>
            <person name="Yoshizawa S."/>
        </authorList>
    </citation>
    <scope>NUCLEOTIDE SEQUENCE [LARGE SCALE GENOMIC DNA]</scope>
    <source>
        <strain evidence="4 5">SK-8</strain>
    </source>
</reference>
<keyword evidence="5" id="KW-1185">Reference proteome</keyword>
<dbReference type="InterPro" id="IPR036942">
    <property type="entry name" value="Beta-barrel_TonB_sf"/>
</dbReference>
<dbReference type="Proteomes" id="UP000095552">
    <property type="component" value="Unassembled WGS sequence"/>
</dbReference>
<name>A0A1E5SZV2_9BACT</name>
<evidence type="ECO:0000256" key="1">
    <source>
        <dbReference type="ARBA" id="ARBA00004442"/>
    </source>
</evidence>
<gene>
    <name evidence="4" type="ORF">BFP71_14445</name>
</gene>
<dbReference type="AlphaFoldDB" id="A0A1E5SZV2"/>
<dbReference type="STRING" id="1563681.BFP71_14445"/>